<dbReference type="InterPro" id="IPR037061">
    <property type="entry name" value="Lytic_TGlycoase_superhlx_L_sf"/>
</dbReference>
<dbReference type="CDD" id="cd13401">
    <property type="entry name" value="Slt70-like"/>
    <property type="match status" value="1"/>
</dbReference>
<evidence type="ECO:0000259" key="4">
    <source>
        <dbReference type="Pfam" id="PF01464"/>
    </source>
</evidence>
<feature type="signal peptide" evidence="3">
    <location>
        <begin position="1"/>
        <end position="29"/>
    </location>
</feature>
<evidence type="ECO:0000313" key="7">
    <source>
        <dbReference type="Proteomes" id="UP000474778"/>
    </source>
</evidence>
<feature type="domain" description="Lytic transglycosylase superhelical linker" evidence="5">
    <location>
        <begin position="407"/>
        <end position="473"/>
    </location>
</feature>
<keyword evidence="7" id="KW-1185">Reference proteome</keyword>
<keyword evidence="2 3" id="KW-0732">Signal</keyword>
<dbReference type="PANTHER" id="PTHR37423:SF5">
    <property type="entry name" value="SOLUBLE LYTIC MUREIN TRANSGLYCOSYLASE"/>
    <property type="match status" value="1"/>
</dbReference>
<evidence type="ECO:0000256" key="1">
    <source>
        <dbReference type="ARBA" id="ARBA00007734"/>
    </source>
</evidence>
<dbReference type="GO" id="GO:0000270">
    <property type="term" value="P:peptidoglycan metabolic process"/>
    <property type="evidence" value="ECO:0007669"/>
    <property type="project" value="InterPro"/>
</dbReference>
<comment type="caution">
    <text evidence="6">The sequence shown here is derived from an EMBL/GenBank/DDBJ whole genome shotgun (WGS) entry which is preliminary data.</text>
</comment>
<dbReference type="Pfam" id="PF01464">
    <property type="entry name" value="SLT"/>
    <property type="match status" value="1"/>
</dbReference>
<reference evidence="6 7" key="1">
    <citation type="submission" date="2019-12" db="EMBL/GenBank/DDBJ databases">
        <title>Shewanella insulae sp. nov., isolated from a tidal flat.</title>
        <authorList>
            <person name="Yoon J.-H."/>
        </authorList>
    </citation>
    <scope>NUCLEOTIDE SEQUENCE [LARGE SCALE GENOMIC DNA]</scope>
    <source>
        <strain evidence="6 7">JBTF-M18</strain>
    </source>
</reference>
<dbReference type="InterPro" id="IPR008258">
    <property type="entry name" value="Transglycosylase_SLT_dom_1"/>
</dbReference>
<dbReference type="InterPro" id="IPR023346">
    <property type="entry name" value="Lysozyme-like_dom_sf"/>
</dbReference>
<evidence type="ECO:0000259" key="5">
    <source>
        <dbReference type="Pfam" id="PF14718"/>
    </source>
</evidence>
<dbReference type="GO" id="GO:0008933">
    <property type="term" value="F:peptidoglycan lytic transglycosylase activity"/>
    <property type="evidence" value="ECO:0007669"/>
    <property type="project" value="InterPro"/>
</dbReference>
<dbReference type="EMBL" id="WRPA01000001">
    <property type="protein sequence ID" value="MXR67504.1"/>
    <property type="molecule type" value="Genomic_DNA"/>
</dbReference>
<accession>A0A6L7HV47</accession>
<dbReference type="GO" id="GO:0004553">
    <property type="term" value="F:hydrolase activity, hydrolyzing O-glycosyl compounds"/>
    <property type="evidence" value="ECO:0007669"/>
    <property type="project" value="InterPro"/>
</dbReference>
<name>A0A6L7HV47_9GAMM</name>
<comment type="similarity">
    <text evidence="1">Belongs to the transglycosylase Slt family.</text>
</comment>
<evidence type="ECO:0000256" key="3">
    <source>
        <dbReference type="SAM" id="SignalP"/>
    </source>
</evidence>
<dbReference type="InterPro" id="IPR012289">
    <property type="entry name" value="Lytic_TGlycosylase_superhlx_L"/>
</dbReference>
<dbReference type="PANTHER" id="PTHR37423">
    <property type="entry name" value="SOLUBLE LYTIC MUREIN TRANSGLYCOSYLASE-RELATED"/>
    <property type="match status" value="1"/>
</dbReference>
<dbReference type="SUPFAM" id="SSF53955">
    <property type="entry name" value="Lysozyme-like"/>
    <property type="match status" value="1"/>
</dbReference>
<evidence type="ECO:0000313" key="6">
    <source>
        <dbReference type="EMBL" id="MXR67504.1"/>
    </source>
</evidence>
<proteinExistence type="inferred from homology"/>
<dbReference type="Gene3D" id="1.25.20.10">
    <property type="entry name" value="Bacterial muramidases"/>
    <property type="match status" value="1"/>
</dbReference>
<dbReference type="InterPro" id="IPR008939">
    <property type="entry name" value="Lytic_TGlycosylase_superhlx_U"/>
</dbReference>
<dbReference type="Gene3D" id="1.10.1240.20">
    <property type="entry name" value="Lytic transglycosylase, superhelical linker domain"/>
    <property type="match status" value="1"/>
</dbReference>
<feature type="domain" description="Transglycosylase SLT" evidence="4">
    <location>
        <begin position="484"/>
        <end position="596"/>
    </location>
</feature>
<dbReference type="PROSITE" id="PS00922">
    <property type="entry name" value="TRANSGLYCOSYLASE"/>
    <property type="match status" value="1"/>
</dbReference>
<gene>
    <name evidence="6" type="ORF">GNT65_02295</name>
</gene>
<dbReference type="Pfam" id="PF00760">
    <property type="entry name" value="Cucumo_coat"/>
    <property type="match status" value="1"/>
</dbReference>
<evidence type="ECO:0000256" key="2">
    <source>
        <dbReference type="ARBA" id="ARBA00022729"/>
    </source>
</evidence>
<dbReference type="InterPro" id="IPR000189">
    <property type="entry name" value="Transglyc_AS"/>
</dbReference>
<dbReference type="SUPFAM" id="SSF48435">
    <property type="entry name" value="Bacterial muramidases"/>
    <property type="match status" value="1"/>
</dbReference>
<organism evidence="6 7">
    <name type="scientific">Shewanella insulae</name>
    <dbReference type="NCBI Taxonomy" id="2681496"/>
    <lineage>
        <taxon>Bacteria</taxon>
        <taxon>Pseudomonadati</taxon>
        <taxon>Pseudomonadota</taxon>
        <taxon>Gammaproteobacteria</taxon>
        <taxon>Alteromonadales</taxon>
        <taxon>Shewanellaceae</taxon>
        <taxon>Shewanella</taxon>
    </lineage>
</organism>
<dbReference type="Pfam" id="PF14718">
    <property type="entry name" value="SLT_L"/>
    <property type="match status" value="1"/>
</dbReference>
<dbReference type="Gene3D" id="1.10.530.10">
    <property type="match status" value="1"/>
</dbReference>
<dbReference type="GO" id="GO:0016020">
    <property type="term" value="C:membrane"/>
    <property type="evidence" value="ECO:0007669"/>
    <property type="project" value="InterPro"/>
</dbReference>
<dbReference type="Proteomes" id="UP000474778">
    <property type="component" value="Unassembled WGS sequence"/>
</dbReference>
<feature type="chain" id="PRO_5026858576" evidence="3">
    <location>
        <begin position="30"/>
        <end position="645"/>
    </location>
</feature>
<dbReference type="RefSeq" id="WP_160793484.1">
    <property type="nucleotide sequence ID" value="NZ_WRPA01000001.1"/>
</dbReference>
<dbReference type="AlphaFoldDB" id="A0A6L7HV47"/>
<protein>
    <submittedName>
        <fullName evidence="6">Transglycosylase SLT domain-containing protein</fullName>
    </submittedName>
</protein>
<sequence length="645" mass="73872">MPKQSGTLFQAKRYLLIGLGALIPMALSAASLTPAQQQYLDAREALDKGKLNSYQSLRKQLDGYPLTPYLDYHAEIDSILKAPGLEASKAISRFDGTPLYNSARHRYLENAGKQRHWQDFLALSPESPRSIDLQCYYYRAKLSQGDKASAFKGAQTLWLHGRSRPKACDPLFKAWEKAGHRSQSLLWSRMLLAFNAGEYGLLKYLTSKVTAHKKEAKHLLAVYQDPRSLRYTKRFRVKAPIYGDIVDAGLRRLARKDLIKAVNLFQKYEKAHRFGDYQGQKLARYLMKRALIAQEPKLKTFIDRRLPKTDNDDLKVLRLRWAIREADDQSLDRYLPLLSESKAQKARWQYWTARRQMETGAKLTETSLLSLSKQRNFYGFTAAELASTPINLAQIDTKLDESLTPQLDQDPGLARVTELLALDKRIDARAEWVLLLGRHPRSKQAQYALLAQRNQWHDLMVQASIQGRLWNDMTLRFPYAADEAFKDASKSAKVDIDEIRAIARRESAFYPYATSGVGARGLMQLMPATAKETARKHGMKYRGRKSLYDISINTTLGSRYYKSLLDRFDGNRVLATAAYNAGPHRVKRWLEKSQGKLDVFAFIESIPFTETREYVQAVLSYRAIYQAKQQKPVALFSPKELAFKY</sequence>
<dbReference type="GO" id="GO:0042597">
    <property type="term" value="C:periplasmic space"/>
    <property type="evidence" value="ECO:0007669"/>
    <property type="project" value="InterPro"/>
</dbReference>